<dbReference type="EMBL" id="VOIH02000006">
    <property type="protein sequence ID" value="KAF3444508.1"/>
    <property type="molecule type" value="Genomic_DNA"/>
</dbReference>
<dbReference type="InterPro" id="IPR006910">
    <property type="entry name" value="Rad21_Rec8_N"/>
</dbReference>
<keyword evidence="3" id="KW-1185">Reference proteome</keyword>
<name>A0A8K0H2U9_9ROSA</name>
<comment type="caution">
    <text evidence="2">The sequence shown here is derived from an EMBL/GenBank/DDBJ whole genome shotgun (WGS) entry which is preliminary data.</text>
</comment>
<dbReference type="Pfam" id="PF04825">
    <property type="entry name" value="Rad21_Rec8_N"/>
    <property type="match status" value="1"/>
</dbReference>
<gene>
    <name evidence="2" type="ORF">FNV43_RR14200</name>
</gene>
<dbReference type="Proteomes" id="UP000796880">
    <property type="component" value="Unassembled WGS sequence"/>
</dbReference>
<evidence type="ECO:0000313" key="2">
    <source>
        <dbReference type="EMBL" id="KAF3444508.1"/>
    </source>
</evidence>
<organism evidence="2 3">
    <name type="scientific">Rhamnella rubrinervis</name>
    <dbReference type="NCBI Taxonomy" id="2594499"/>
    <lineage>
        <taxon>Eukaryota</taxon>
        <taxon>Viridiplantae</taxon>
        <taxon>Streptophyta</taxon>
        <taxon>Embryophyta</taxon>
        <taxon>Tracheophyta</taxon>
        <taxon>Spermatophyta</taxon>
        <taxon>Magnoliopsida</taxon>
        <taxon>eudicotyledons</taxon>
        <taxon>Gunneridae</taxon>
        <taxon>Pentapetalae</taxon>
        <taxon>rosids</taxon>
        <taxon>fabids</taxon>
        <taxon>Rosales</taxon>
        <taxon>Rhamnaceae</taxon>
        <taxon>rhamnoid group</taxon>
        <taxon>Rhamneae</taxon>
        <taxon>Rhamnella</taxon>
    </lineage>
</organism>
<accession>A0A8K0H2U9</accession>
<protein>
    <recommendedName>
        <fullName evidence="1">Rad21/Rec8-like protein N-terminal domain-containing protein</fullName>
    </recommendedName>
</protein>
<evidence type="ECO:0000259" key="1">
    <source>
        <dbReference type="Pfam" id="PF04825"/>
    </source>
</evidence>
<reference evidence="2" key="1">
    <citation type="submission" date="2020-03" db="EMBL/GenBank/DDBJ databases">
        <title>A high-quality chromosome-level genome assembly of a woody plant with both climbing and erect habits, Rhamnella rubrinervis.</title>
        <authorList>
            <person name="Lu Z."/>
            <person name="Yang Y."/>
            <person name="Zhu X."/>
            <person name="Sun Y."/>
        </authorList>
    </citation>
    <scope>NUCLEOTIDE SEQUENCE</scope>
    <source>
        <strain evidence="2">BYM</strain>
        <tissue evidence="2">Leaf</tissue>
    </source>
</reference>
<sequence length="121" mass="12994">MGSEPEAVLFRKRRSPMGFELEAAVFTKRRNVQDALFSTASVPFNSMAVASGYMAAVLAVSIDVARCIAHRALGYLLLGVVRISSKEVDYLSDGCHGTLIGINDFVAITKGNADTETLRAP</sequence>
<feature type="domain" description="Rad21/Rec8-like protein N-terminal" evidence="1">
    <location>
        <begin position="66"/>
        <end position="114"/>
    </location>
</feature>
<dbReference type="AlphaFoldDB" id="A0A8K0H2U9"/>
<evidence type="ECO:0000313" key="3">
    <source>
        <dbReference type="Proteomes" id="UP000796880"/>
    </source>
</evidence>
<dbReference type="OrthoDB" id="10071381at2759"/>
<proteinExistence type="predicted"/>